<comment type="subcellular location">
    <subcellularLocation>
        <location evidence="7">Cell membrane</location>
        <topology evidence="7">Single-pass type II membrane protein</topology>
    </subcellularLocation>
    <text evidence="7">Localizes to the division septum where it forms a ring structure.</text>
</comment>
<dbReference type="NCBIfam" id="TIGR02209">
    <property type="entry name" value="ftsL_broad"/>
    <property type="match status" value="1"/>
</dbReference>
<accession>A0ABS4GKL8</accession>
<keyword evidence="1 7" id="KW-1003">Cell membrane</keyword>
<protein>
    <recommendedName>
        <fullName evidence="7 8">Cell division protein FtsL</fullName>
    </recommendedName>
</protein>
<dbReference type="HAMAP" id="MF_00910">
    <property type="entry name" value="FtsL"/>
    <property type="match status" value="1"/>
</dbReference>
<evidence type="ECO:0000256" key="4">
    <source>
        <dbReference type="ARBA" id="ARBA00022989"/>
    </source>
</evidence>
<evidence type="ECO:0000313" key="10">
    <source>
        <dbReference type="Proteomes" id="UP001519343"/>
    </source>
</evidence>
<keyword evidence="2 7" id="KW-0132">Cell division</keyword>
<dbReference type="EMBL" id="JAGGKT010000001">
    <property type="protein sequence ID" value="MBP1930652.1"/>
    <property type="molecule type" value="Genomic_DNA"/>
</dbReference>
<gene>
    <name evidence="7" type="primary">ftsL</name>
    <name evidence="9" type="ORF">J2Z37_000639</name>
</gene>
<evidence type="ECO:0000256" key="8">
    <source>
        <dbReference type="NCBIfam" id="TIGR02209"/>
    </source>
</evidence>
<name>A0ABS4GKL8_9BACL</name>
<keyword evidence="10" id="KW-1185">Reference proteome</keyword>
<keyword evidence="5 7" id="KW-0472">Membrane</keyword>
<keyword evidence="4 7" id="KW-1133">Transmembrane helix</keyword>
<dbReference type="GO" id="GO:0051301">
    <property type="term" value="P:cell division"/>
    <property type="evidence" value="ECO:0007669"/>
    <property type="project" value="UniProtKB-KW"/>
</dbReference>
<keyword evidence="6 7" id="KW-0131">Cell cycle</keyword>
<comment type="function">
    <text evidence="7">Essential cell division protein.</text>
</comment>
<evidence type="ECO:0000256" key="3">
    <source>
        <dbReference type="ARBA" id="ARBA00022692"/>
    </source>
</evidence>
<comment type="similarity">
    <text evidence="7">Belongs to the FtsL family.</text>
</comment>
<evidence type="ECO:0000256" key="6">
    <source>
        <dbReference type="ARBA" id="ARBA00023306"/>
    </source>
</evidence>
<dbReference type="InterPro" id="IPR007060">
    <property type="entry name" value="FtsL/DivIC"/>
</dbReference>
<feature type="transmembrane region" description="Helical" evidence="7">
    <location>
        <begin position="42"/>
        <end position="64"/>
    </location>
</feature>
<dbReference type="RefSeq" id="WP_209808729.1">
    <property type="nucleotide sequence ID" value="NZ_JAGGKT010000001.1"/>
</dbReference>
<sequence>MRGNQYGNLAVQLKQEHASGAKRKSKVEKVTVKYGIPVEEKLLYLLSVIMVVCISGFILSRYALISQFNYDIENTKEVINTTHEENSSLRLKIDELSKRERILDIAQRELGMTMKNSTVRVLSH</sequence>
<proteinExistence type="inferred from homology"/>
<dbReference type="Proteomes" id="UP001519343">
    <property type="component" value="Unassembled WGS sequence"/>
</dbReference>
<keyword evidence="3 7" id="KW-0812">Transmembrane</keyword>
<evidence type="ECO:0000256" key="5">
    <source>
        <dbReference type="ARBA" id="ARBA00023136"/>
    </source>
</evidence>
<evidence type="ECO:0000256" key="2">
    <source>
        <dbReference type="ARBA" id="ARBA00022618"/>
    </source>
</evidence>
<dbReference type="Pfam" id="PF04977">
    <property type="entry name" value="DivIC"/>
    <property type="match status" value="1"/>
</dbReference>
<comment type="caution">
    <text evidence="9">The sequence shown here is derived from an EMBL/GenBank/DDBJ whole genome shotgun (WGS) entry which is preliminary data.</text>
</comment>
<evidence type="ECO:0000313" key="9">
    <source>
        <dbReference type="EMBL" id="MBP1930652.1"/>
    </source>
</evidence>
<dbReference type="InterPro" id="IPR011922">
    <property type="entry name" value="Cell_div_FtsL"/>
</dbReference>
<organism evidence="9 10">
    <name type="scientific">Ammoniphilus resinae</name>
    <dbReference type="NCBI Taxonomy" id="861532"/>
    <lineage>
        <taxon>Bacteria</taxon>
        <taxon>Bacillati</taxon>
        <taxon>Bacillota</taxon>
        <taxon>Bacilli</taxon>
        <taxon>Bacillales</taxon>
        <taxon>Paenibacillaceae</taxon>
        <taxon>Aneurinibacillus group</taxon>
        <taxon>Ammoniphilus</taxon>
    </lineage>
</organism>
<evidence type="ECO:0000256" key="7">
    <source>
        <dbReference type="HAMAP-Rule" id="MF_00910"/>
    </source>
</evidence>
<evidence type="ECO:0000256" key="1">
    <source>
        <dbReference type="ARBA" id="ARBA00022475"/>
    </source>
</evidence>
<reference evidence="9 10" key="1">
    <citation type="submission" date="2021-03" db="EMBL/GenBank/DDBJ databases">
        <title>Genomic Encyclopedia of Type Strains, Phase IV (KMG-IV): sequencing the most valuable type-strain genomes for metagenomic binning, comparative biology and taxonomic classification.</title>
        <authorList>
            <person name="Goeker M."/>
        </authorList>
    </citation>
    <scope>NUCLEOTIDE SEQUENCE [LARGE SCALE GENOMIC DNA]</scope>
    <source>
        <strain evidence="9 10">DSM 24738</strain>
    </source>
</reference>